<accession>A0ABX1FLX0</accession>
<dbReference type="InterPro" id="IPR000032">
    <property type="entry name" value="HPr-like"/>
</dbReference>
<keyword evidence="6" id="KW-1185">Reference proteome</keyword>
<dbReference type="SUPFAM" id="SSF55594">
    <property type="entry name" value="HPr-like"/>
    <property type="match status" value="1"/>
</dbReference>
<sequence length="96" mass="9883">MSPSSDTSLHADDTAEIDVVLPAHLHARPAGKLARAAAQLPCRLEITHQGRTVDATGILAVMGLGATAGATITVRAHGDGAHDAVTEICRLLRAID</sequence>
<organism evidence="5 6">
    <name type="scientific">Lentzea indica</name>
    <dbReference type="NCBI Taxonomy" id="2604800"/>
    <lineage>
        <taxon>Bacteria</taxon>
        <taxon>Bacillati</taxon>
        <taxon>Actinomycetota</taxon>
        <taxon>Actinomycetes</taxon>
        <taxon>Pseudonocardiales</taxon>
        <taxon>Pseudonocardiaceae</taxon>
        <taxon>Lentzea</taxon>
    </lineage>
</organism>
<dbReference type="Proteomes" id="UP001515943">
    <property type="component" value="Unassembled WGS sequence"/>
</dbReference>
<protein>
    <submittedName>
        <fullName evidence="5">HPr family phosphocarrier protein</fullName>
    </submittedName>
</protein>
<dbReference type="PRINTS" id="PR00107">
    <property type="entry name" value="PHOSPHOCPHPR"/>
</dbReference>
<name>A0ABX1FLX0_9PSEU</name>
<dbReference type="CDD" id="cd00367">
    <property type="entry name" value="PTS-HPr_like"/>
    <property type="match status" value="1"/>
</dbReference>
<dbReference type="Gene3D" id="3.30.1340.10">
    <property type="entry name" value="HPr-like"/>
    <property type="match status" value="1"/>
</dbReference>
<dbReference type="InterPro" id="IPR050399">
    <property type="entry name" value="HPr"/>
</dbReference>
<dbReference type="PROSITE" id="PS51350">
    <property type="entry name" value="PTS_HPR_DOM"/>
    <property type="match status" value="1"/>
</dbReference>
<reference evidence="5 6" key="1">
    <citation type="submission" date="2019-08" db="EMBL/GenBank/DDBJ databases">
        <title>Lentzea from Indian Himalayas.</title>
        <authorList>
            <person name="Mandal S."/>
            <person name="Mallick Gupta A."/>
            <person name="Maiti P.K."/>
            <person name="Sarkar J."/>
            <person name="Mandal S."/>
        </authorList>
    </citation>
    <scope>NUCLEOTIDE SEQUENCE [LARGE SCALE GENOMIC DNA]</scope>
    <source>
        <strain evidence="5 6">PSKA42</strain>
    </source>
</reference>
<evidence type="ECO:0000259" key="4">
    <source>
        <dbReference type="PROSITE" id="PS51350"/>
    </source>
</evidence>
<dbReference type="Pfam" id="PF00381">
    <property type="entry name" value="PTS-HPr"/>
    <property type="match status" value="1"/>
</dbReference>
<comment type="caution">
    <text evidence="5">The sequence shown here is derived from an EMBL/GenBank/DDBJ whole genome shotgun (WGS) entry which is preliminary data.</text>
</comment>
<dbReference type="InterPro" id="IPR035895">
    <property type="entry name" value="HPr-like_sf"/>
</dbReference>
<evidence type="ECO:0000256" key="2">
    <source>
        <dbReference type="ARBA" id="ARBA00022490"/>
    </source>
</evidence>
<evidence type="ECO:0000256" key="1">
    <source>
        <dbReference type="ARBA" id="ARBA00004496"/>
    </source>
</evidence>
<dbReference type="NCBIfam" id="TIGR01003">
    <property type="entry name" value="PTS_HPr_family"/>
    <property type="match status" value="1"/>
</dbReference>
<evidence type="ECO:0000256" key="3">
    <source>
        <dbReference type="ARBA" id="ARBA00022683"/>
    </source>
</evidence>
<evidence type="ECO:0000313" key="5">
    <source>
        <dbReference type="EMBL" id="NKE59988.1"/>
    </source>
</evidence>
<evidence type="ECO:0000313" key="6">
    <source>
        <dbReference type="Proteomes" id="UP001515943"/>
    </source>
</evidence>
<comment type="subcellular location">
    <subcellularLocation>
        <location evidence="1">Cytoplasm</location>
    </subcellularLocation>
</comment>
<dbReference type="PANTHER" id="PTHR33705">
    <property type="entry name" value="PHOSPHOCARRIER PROTEIN HPR"/>
    <property type="match status" value="1"/>
</dbReference>
<dbReference type="PANTHER" id="PTHR33705:SF2">
    <property type="entry name" value="PHOSPHOCARRIER PROTEIN NPR"/>
    <property type="match status" value="1"/>
</dbReference>
<feature type="domain" description="HPr" evidence="4">
    <location>
        <begin position="12"/>
        <end position="96"/>
    </location>
</feature>
<gene>
    <name evidence="5" type="ORF">FXN61_25595</name>
</gene>
<dbReference type="RefSeq" id="WP_167976647.1">
    <property type="nucleotide sequence ID" value="NZ_VSRL01000103.1"/>
</dbReference>
<dbReference type="EMBL" id="VSRL01000103">
    <property type="protein sequence ID" value="NKE59988.1"/>
    <property type="molecule type" value="Genomic_DNA"/>
</dbReference>
<keyword evidence="3" id="KW-0598">Phosphotransferase system</keyword>
<proteinExistence type="predicted"/>
<keyword evidence="2" id="KW-0963">Cytoplasm</keyword>